<evidence type="ECO:0000256" key="1">
    <source>
        <dbReference type="SAM" id="MobiDB-lite"/>
    </source>
</evidence>
<sequence length="82" mass="8547">MTDTAAPPKPKRKGAYCAGPGRPPGSKNKKTLALEEAPRQAAASIDGAFEGDAHAFLAAVYRDPAVCVPLETRIMAAGRALR</sequence>
<reference evidence="2" key="1">
    <citation type="journal article" date="2014" name="Front. Microbiol.">
        <title>High frequency of phylogenetically diverse reductive dehalogenase-homologous genes in deep subseafloor sedimentary metagenomes.</title>
        <authorList>
            <person name="Kawai M."/>
            <person name="Futagami T."/>
            <person name="Toyoda A."/>
            <person name="Takaki Y."/>
            <person name="Nishi S."/>
            <person name="Hori S."/>
            <person name="Arai W."/>
            <person name="Tsubouchi T."/>
            <person name="Morono Y."/>
            <person name="Uchiyama I."/>
            <person name="Ito T."/>
            <person name="Fujiyama A."/>
            <person name="Inagaki F."/>
            <person name="Takami H."/>
        </authorList>
    </citation>
    <scope>NUCLEOTIDE SEQUENCE</scope>
    <source>
        <strain evidence="2">Expedition CK06-06</strain>
    </source>
</reference>
<dbReference type="EMBL" id="BARS01020949">
    <property type="protein sequence ID" value="GAG12846.1"/>
    <property type="molecule type" value="Genomic_DNA"/>
</dbReference>
<accession>X0WJI1</accession>
<dbReference type="AlphaFoldDB" id="X0WJI1"/>
<feature type="non-terminal residue" evidence="2">
    <location>
        <position position="82"/>
    </location>
</feature>
<evidence type="ECO:0000313" key="2">
    <source>
        <dbReference type="EMBL" id="GAG12846.1"/>
    </source>
</evidence>
<comment type="caution">
    <text evidence="2">The sequence shown here is derived from an EMBL/GenBank/DDBJ whole genome shotgun (WGS) entry which is preliminary data.</text>
</comment>
<name>X0WJI1_9ZZZZ</name>
<protein>
    <submittedName>
        <fullName evidence="2">Uncharacterized protein</fullName>
    </submittedName>
</protein>
<proteinExistence type="predicted"/>
<organism evidence="2">
    <name type="scientific">marine sediment metagenome</name>
    <dbReference type="NCBI Taxonomy" id="412755"/>
    <lineage>
        <taxon>unclassified sequences</taxon>
        <taxon>metagenomes</taxon>
        <taxon>ecological metagenomes</taxon>
    </lineage>
</organism>
<feature type="region of interest" description="Disordered" evidence="1">
    <location>
        <begin position="1"/>
        <end position="29"/>
    </location>
</feature>
<gene>
    <name evidence="2" type="ORF">S01H1_33725</name>
</gene>